<dbReference type="CDD" id="cd07814">
    <property type="entry name" value="SRPBCC_CalC_Aha1-like"/>
    <property type="match status" value="1"/>
</dbReference>
<comment type="similarity">
    <text evidence="1">Belongs to the AHA1 family.</text>
</comment>
<dbReference type="Gene3D" id="3.30.530.20">
    <property type="match status" value="1"/>
</dbReference>
<name>A0A1M6K479_9FLAO</name>
<accession>A0A1M6K479</accession>
<protein>
    <submittedName>
        <fullName evidence="3">Uncharacterized conserved protein YndB, AHSA1/START domain</fullName>
    </submittedName>
</protein>
<evidence type="ECO:0000313" key="4">
    <source>
        <dbReference type="Proteomes" id="UP000184432"/>
    </source>
</evidence>
<dbReference type="InterPro" id="IPR013538">
    <property type="entry name" value="ASHA1/2-like_C"/>
</dbReference>
<organism evidence="3 4">
    <name type="scientific">Aquimarina spongiae</name>
    <dbReference type="NCBI Taxonomy" id="570521"/>
    <lineage>
        <taxon>Bacteria</taxon>
        <taxon>Pseudomonadati</taxon>
        <taxon>Bacteroidota</taxon>
        <taxon>Flavobacteriia</taxon>
        <taxon>Flavobacteriales</taxon>
        <taxon>Flavobacteriaceae</taxon>
        <taxon>Aquimarina</taxon>
    </lineage>
</organism>
<keyword evidence="4" id="KW-1185">Reference proteome</keyword>
<proteinExistence type="inferred from homology"/>
<dbReference type="AlphaFoldDB" id="A0A1M6K479"/>
<feature type="domain" description="Activator of Hsp90 ATPase homologue 1/2-like C-terminal" evidence="2">
    <location>
        <begin position="17"/>
        <end position="145"/>
    </location>
</feature>
<evidence type="ECO:0000256" key="1">
    <source>
        <dbReference type="ARBA" id="ARBA00006817"/>
    </source>
</evidence>
<sequence length="170" mass="19960">MQKLEWNSFIKKIYIKATSRTLYHLWATEEGITSWFLKKATYQNPDGKIRNPTELIQKGDTYTWQWHNWNGSESGKVLEANDRNYIEISFESSKVSVELEEREGITLVTLRQFNIPLDEESKLNIHHGCSNGWTFWMANLKAFVEHGILLNETEIDLRNQELAGFQFVNM</sequence>
<dbReference type="SUPFAM" id="SSF55961">
    <property type="entry name" value="Bet v1-like"/>
    <property type="match status" value="1"/>
</dbReference>
<dbReference type="Pfam" id="PF08327">
    <property type="entry name" value="AHSA1"/>
    <property type="match status" value="1"/>
</dbReference>
<dbReference type="EMBL" id="FQYP01000010">
    <property type="protein sequence ID" value="SHJ53692.1"/>
    <property type="molecule type" value="Genomic_DNA"/>
</dbReference>
<evidence type="ECO:0000259" key="2">
    <source>
        <dbReference type="Pfam" id="PF08327"/>
    </source>
</evidence>
<dbReference type="OrthoDB" id="9800631at2"/>
<dbReference type="Proteomes" id="UP000184432">
    <property type="component" value="Unassembled WGS sequence"/>
</dbReference>
<dbReference type="RefSeq" id="WP_073320470.1">
    <property type="nucleotide sequence ID" value="NZ_FQYP01000010.1"/>
</dbReference>
<evidence type="ECO:0000313" key="3">
    <source>
        <dbReference type="EMBL" id="SHJ53692.1"/>
    </source>
</evidence>
<dbReference type="InterPro" id="IPR023393">
    <property type="entry name" value="START-like_dom_sf"/>
</dbReference>
<reference evidence="4" key="1">
    <citation type="submission" date="2016-11" db="EMBL/GenBank/DDBJ databases">
        <authorList>
            <person name="Varghese N."/>
            <person name="Submissions S."/>
        </authorList>
    </citation>
    <scope>NUCLEOTIDE SEQUENCE [LARGE SCALE GENOMIC DNA]</scope>
    <source>
        <strain evidence="4">DSM 22623</strain>
    </source>
</reference>
<gene>
    <name evidence="3" type="ORF">SAMN04488508_11064</name>
</gene>